<organism evidence="1 2">
    <name type="scientific">Oryza meyeriana var. granulata</name>
    <dbReference type="NCBI Taxonomy" id="110450"/>
    <lineage>
        <taxon>Eukaryota</taxon>
        <taxon>Viridiplantae</taxon>
        <taxon>Streptophyta</taxon>
        <taxon>Embryophyta</taxon>
        <taxon>Tracheophyta</taxon>
        <taxon>Spermatophyta</taxon>
        <taxon>Magnoliopsida</taxon>
        <taxon>Liliopsida</taxon>
        <taxon>Poales</taxon>
        <taxon>Poaceae</taxon>
        <taxon>BOP clade</taxon>
        <taxon>Oryzoideae</taxon>
        <taxon>Oryzeae</taxon>
        <taxon>Oryzinae</taxon>
        <taxon>Oryza</taxon>
        <taxon>Oryza meyeriana</taxon>
    </lineage>
</organism>
<dbReference type="OrthoDB" id="696856at2759"/>
<accession>A0A6G1CUB4</accession>
<evidence type="ECO:0000313" key="1">
    <source>
        <dbReference type="EMBL" id="KAF0904048.1"/>
    </source>
</evidence>
<reference evidence="1 2" key="1">
    <citation type="submission" date="2019-11" db="EMBL/GenBank/DDBJ databases">
        <title>Whole genome sequence of Oryza granulata.</title>
        <authorList>
            <person name="Li W."/>
        </authorList>
    </citation>
    <scope>NUCLEOTIDE SEQUENCE [LARGE SCALE GENOMIC DNA]</scope>
    <source>
        <strain evidence="2">cv. Menghai</strain>
        <tissue evidence="1">Leaf</tissue>
    </source>
</reference>
<dbReference type="AlphaFoldDB" id="A0A6G1CUB4"/>
<evidence type="ECO:0000313" key="2">
    <source>
        <dbReference type="Proteomes" id="UP000479710"/>
    </source>
</evidence>
<dbReference type="EMBL" id="SPHZ02000008">
    <property type="protein sequence ID" value="KAF0904048.1"/>
    <property type="molecule type" value="Genomic_DNA"/>
</dbReference>
<gene>
    <name evidence="1" type="ORF">E2562_031563</name>
</gene>
<protein>
    <submittedName>
        <fullName evidence="1">Uncharacterized protein</fullName>
    </submittedName>
</protein>
<keyword evidence="2" id="KW-1185">Reference proteome</keyword>
<dbReference type="Proteomes" id="UP000479710">
    <property type="component" value="Unassembled WGS sequence"/>
</dbReference>
<proteinExistence type="predicted"/>
<comment type="caution">
    <text evidence="1">The sequence shown here is derived from an EMBL/GenBank/DDBJ whole genome shotgun (WGS) entry which is preliminary data.</text>
</comment>
<name>A0A6G1CUB4_9ORYZ</name>
<sequence>MTLEGLEQLDLTHWLMDKINPKTMCIEISPTKTIKITPLKISIVMGTPFGGDELWLPNG</sequence>